<dbReference type="InParanoid" id="D6WHG1"/>
<evidence type="ECO:0000313" key="2">
    <source>
        <dbReference type="Proteomes" id="UP000007266"/>
    </source>
</evidence>
<reference evidence="1 2" key="2">
    <citation type="journal article" date="2010" name="Nucleic Acids Res.">
        <title>BeetleBase in 2010: revisions to provide comprehensive genomic information for Tribolium castaneum.</title>
        <authorList>
            <person name="Kim H.S."/>
            <person name="Murphy T."/>
            <person name="Xia J."/>
            <person name="Caragea D."/>
            <person name="Park Y."/>
            <person name="Beeman R.W."/>
            <person name="Lorenzen M.D."/>
            <person name="Butcher S."/>
            <person name="Manak J.R."/>
            <person name="Brown S.J."/>
        </authorList>
    </citation>
    <scope>GENOME REANNOTATION</scope>
    <source>
        <strain evidence="1 2">Georgia GA2</strain>
    </source>
</reference>
<dbReference type="Proteomes" id="UP000007266">
    <property type="component" value="Linkage group 3"/>
</dbReference>
<gene>
    <name evidence="1" type="primary">GLEAN_02910</name>
    <name evidence="1" type="ORF">TcasGA2_TC002910</name>
</gene>
<name>D6WHG1_TRICA</name>
<keyword evidence="2" id="KW-1185">Reference proteome</keyword>
<dbReference type="AlphaFoldDB" id="D6WHG1"/>
<protein>
    <submittedName>
        <fullName evidence="1">Uncharacterized protein</fullName>
    </submittedName>
</protein>
<dbReference type="EMBL" id="KQ971321">
    <property type="protein sequence ID" value="EFA00095.1"/>
    <property type="molecule type" value="Genomic_DNA"/>
</dbReference>
<proteinExistence type="predicted"/>
<organism evidence="1 2">
    <name type="scientific">Tribolium castaneum</name>
    <name type="common">Red flour beetle</name>
    <dbReference type="NCBI Taxonomy" id="7070"/>
    <lineage>
        <taxon>Eukaryota</taxon>
        <taxon>Metazoa</taxon>
        <taxon>Ecdysozoa</taxon>
        <taxon>Arthropoda</taxon>
        <taxon>Hexapoda</taxon>
        <taxon>Insecta</taxon>
        <taxon>Pterygota</taxon>
        <taxon>Neoptera</taxon>
        <taxon>Endopterygota</taxon>
        <taxon>Coleoptera</taxon>
        <taxon>Polyphaga</taxon>
        <taxon>Cucujiformia</taxon>
        <taxon>Tenebrionidae</taxon>
        <taxon>Tenebrionidae incertae sedis</taxon>
        <taxon>Tribolium</taxon>
    </lineage>
</organism>
<sequence length="57" mass="6472">MTKYYNILRLLTGNYCAQLVWNRNTDDDAHMSGYFSEGGGLFDFHEGNPGLRLQAIS</sequence>
<accession>D6WHG1</accession>
<dbReference type="HOGENOM" id="CLU_2999071_0_0_1"/>
<evidence type="ECO:0000313" key="1">
    <source>
        <dbReference type="EMBL" id="EFA00095.1"/>
    </source>
</evidence>
<reference evidence="1 2" key="1">
    <citation type="journal article" date="2008" name="Nature">
        <title>The genome of the model beetle and pest Tribolium castaneum.</title>
        <authorList>
            <consortium name="Tribolium Genome Sequencing Consortium"/>
            <person name="Richards S."/>
            <person name="Gibbs R.A."/>
            <person name="Weinstock G.M."/>
            <person name="Brown S.J."/>
            <person name="Denell R."/>
            <person name="Beeman R.W."/>
            <person name="Gibbs R."/>
            <person name="Beeman R.W."/>
            <person name="Brown S.J."/>
            <person name="Bucher G."/>
            <person name="Friedrich M."/>
            <person name="Grimmelikhuijzen C.J."/>
            <person name="Klingler M."/>
            <person name="Lorenzen M."/>
            <person name="Richards S."/>
            <person name="Roth S."/>
            <person name="Schroder R."/>
            <person name="Tautz D."/>
            <person name="Zdobnov E.M."/>
            <person name="Muzny D."/>
            <person name="Gibbs R.A."/>
            <person name="Weinstock G.M."/>
            <person name="Attaway T."/>
            <person name="Bell S."/>
            <person name="Buhay C.J."/>
            <person name="Chandrabose M.N."/>
            <person name="Chavez D."/>
            <person name="Clerk-Blankenburg K.P."/>
            <person name="Cree A."/>
            <person name="Dao M."/>
            <person name="Davis C."/>
            <person name="Chacko J."/>
            <person name="Dinh H."/>
            <person name="Dugan-Rocha S."/>
            <person name="Fowler G."/>
            <person name="Garner T.T."/>
            <person name="Garnes J."/>
            <person name="Gnirke A."/>
            <person name="Hawes A."/>
            <person name="Hernandez J."/>
            <person name="Hines S."/>
            <person name="Holder M."/>
            <person name="Hume J."/>
            <person name="Jhangiani S.N."/>
            <person name="Joshi V."/>
            <person name="Khan Z.M."/>
            <person name="Jackson L."/>
            <person name="Kovar C."/>
            <person name="Kowis A."/>
            <person name="Lee S."/>
            <person name="Lewis L.R."/>
            <person name="Margolis J."/>
            <person name="Morgan M."/>
            <person name="Nazareth L.V."/>
            <person name="Nguyen N."/>
            <person name="Okwuonu G."/>
            <person name="Parker D."/>
            <person name="Richards S."/>
            <person name="Ruiz S.J."/>
            <person name="Santibanez J."/>
            <person name="Savard J."/>
            <person name="Scherer S.E."/>
            <person name="Schneider B."/>
            <person name="Sodergren E."/>
            <person name="Tautz D."/>
            <person name="Vattahil S."/>
            <person name="Villasana D."/>
            <person name="White C.S."/>
            <person name="Wright R."/>
            <person name="Park Y."/>
            <person name="Beeman R.W."/>
            <person name="Lord J."/>
            <person name="Oppert B."/>
            <person name="Lorenzen M."/>
            <person name="Brown S."/>
            <person name="Wang L."/>
            <person name="Savard J."/>
            <person name="Tautz D."/>
            <person name="Richards S."/>
            <person name="Weinstock G."/>
            <person name="Gibbs R.A."/>
            <person name="Liu Y."/>
            <person name="Worley K."/>
            <person name="Weinstock G."/>
            <person name="Elsik C.G."/>
            <person name="Reese J.T."/>
            <person name="Elhaik E."/>
            <person name="Landan G."/>
            <person name="Graur D."/>
            <person name="Arensburger P."/>
            <person name="Atkinson P."/>
            <person name="Beeman R.W."/>
            <person name="Beidler J."/>
            <person name="Brown S.J."/>
            <person name="Demuth J.P."/>
            <person name="Drury D.W."/>
            <person name="Du Y.Z."/>
            <person name="Fujiwara H."/>
            <person name="Lorenzen M."/>
            <person name="Maselli V."/>
            <person name="Osanai M."/>
            <person name="Park Y."/>
            <person name="Robertson H.M."/>
            <person name="Tu Z."/>
            <person name="Wang J.J."/>
            <person name="Wang S."/>
            <person name="Richards S."/>
            <person name="Song H."/>
            <person name="Zhang L."/>
            <person name="Sodergren E."/>
            <person name="Werner D."/>
            <person name="Stanke M."/>
            <person name="Morgenstern B."/>
            <person name="Solovyev V."/>
            <person name="Kosarev P."/>
            <person name="Brown G."/>
            <person name="Chen H.C."/>
            <person name="Ermolaeva O."/>
            <person name="Hlavina W."/>
            <person name="Kapustin Y."/>
            <person name="Kiryutin B."/>
            <person name="Kitts P."/>
            <person name="Maglott D."/>
            <person name="Pruitt K."/>
            <person name="Sapojnikov V."/>
            <person name="Souvorov A."/>
            <person name="Mackey A.J."/>
            <person name="Waterhouse R.M."/>
            <person name="Wyder S."/>
            <person name="Zdobnov E.M."/>
            <person name="Zdobnov E.M."/>
            <person name="Wyder S."/>
            <person name="Kriventseva E.V."/>
            <person name="Kadowaki T."/>
            <person name="Bork P."/>
            <person name="Aranda M."/>
            <person name="Bao R."/>
            <person name="Beermann A."/>
            <person name="Berns N."/>
            <person name="Bolognesi R."/>
            <person name="Bonneton F."/>
            <person name="Bopp D."/>
            <person name="Brown S.J."/>
            <person name="Bucher G."/>
            <person name="Butts T."/>
            <person name="Chaumot A."/>
            <person name="Denell R.E."/>
            <person name="Ferrier D.E."/>
            <person name="Friedrich M."/>
            <person name="Gordon C.M."/>
            <person name="Jindra M."/>
            <person name="Klingler M."/>
            <person name="Lan Q."/>
            <person name="Lattorff H.M."/>
            <person name="Laudet V."/>
            <person name="von Levetsow C."/>
            <person name="Liu Z."/>
            <person name="Lutz R."/>
            <person name="Lynch J.A."/>
            <person name="da Fonseca R.N."/>
            <person name="Posnien N."/>
            <person name="Reuter R."/>
            <person name="Roth S."/>
            <person name="Savard J."/>
            <person name="Schinko J.B."/>
            <person name="Schmitt C."/>
            <person name="Schoppmeier M."/>
            <person name="Schroder R."/>
            <person name="Shippy T.D."/>
            <person name="Simonnet F."/>
            <person name="Marques-Souza H."/>
            <person name="Tautz D."/>
            <person name="Tomoyasu Y."/>
            <person name="Trauner J."/>
            <person name="Van der Zee M."/>
            <person name="Vervoort M."/>
            <person name="Wittkopp N."/>
            <person name="Wimmer E.A."/>
            <person name="Yang X."/>
            <person name="Jones A.K."/>
            <person name="Sattelle D.B."/>
            <person name="Ebert P.R."/>
            <person name="Nelson D."/>
            <person name="Scott J.G."/>
            <person name="Beeman R.W."/>
            <person name="Muthukrishnan S."/>
            <person name="Kramer K.J."/>
            <person name="Arakane Y."/>
            <person name="Beeman R.W."/>
            <person name="Zhu Q."/>
            <person name="Hogenkamp D."/>
            <person name="Dixit R."/>
            <person name="Oppert B."/>
            <person name="Jiang H."/>
            <person name="Zou Z."/>
            <person name="Marshall J."/>
            <person name="Elpidina E."/>
            <person name="Vinokurov K."/>
            <person name="Oppert C."/>
            <person name="Zou Z."/>
            <person name="Evans J."/>
            <person name="Lu Z."/>
            <person name="Zhao P."/>
            <person name="Sumathipala N."/>
            <person name="Altincicek B."/>
            <person name="Vilcinskas A."/>
            <person name="Williams M."/>
            <person name="Hultmark D."/>
            <person name="Hetru C."/>
            <person name="Jiang H."/>
            <person name="Grimmelikhuijzen C.J."/>
            <person name="Hauser F."/>
            <person name="Cazzamali G."/>
            <person name="Williamson M."/>
            <person name="Park Y."/>
            <person name="Li B."/>
            <person name="Tanaka Y."/>
            <person name="Predel R."/>
            <person name="Neupert S."/>
            <person name="Schachtner J."/>
            <person name="Verleyen P."/>
            <person name="Raible F."/>
            <person name="Bork P."/>
            <person name="Friedrich M."/>
            <person name="Walden K.K."/>
            <person name="Robertson H.M."/>
            <person name="Angeli S."/>
            <person name="Foret S."/>
            <person name="Bucher G."/>
            <person name="Schuetz S."/>
            <person name="Maleszka R."/>
            <person name="Wimmer E.A."/>
            <person name="Beeman R.W."/>
            <person name="Lorenzen M."/>
            <person name="Tomoyasu Y."/>
            <person name="Miller S.C."/>
            <person name="Grossmann D."/>
            <person name="Bucher G."/>
        </authorList>
    </citation>
    <scope>NUCLEOTIDE SEQUENCE [LARGE SCALE GENOMIC DNA]</scope>
    <source>
        <strain evidence="1 2">Georgia GA2</strain>
    </source>
</reference>